<evidence type="ECO:0000256" key="1">
    <source>
        <dbReference type="ARBA" id="ARBA00009163"/>
    </source>
</evidence>
<feature type="region of interest" description="Disordered" evidence="2">
    <location>
        <begin position="1"/>
        <end position="31"/>
    </location>
</feature>
<gene>
    <name evidence="5" type="primary">LOC106473241</name>
</gene>
<dbReference type="PANTHER" id="PTHR31108:SF1">
    <property type="entry name" value="HSAC2 DOMAIN-CONTAINING PROTEIN"/>
    <property type="match status" value="1"/>
</dbReference>
<reference evidence="5" key="1">
    <citation type="submission" date="2025-08" db="UniProtKB">
        <authorList>
            <consortium name="RefSeq"/>
        </authorList>
    </citation>
    <scope>IDENTIFICATION</scope>
    <source>
        <tissue evidence="5">Muscle</tissue>
    </source>
</reference>
<dbReference type="Proteomes" id="UP000694941">
    <property type="component" value="Unplaced"/>
</dbReference>
<name>A0ABM1TNG7_LIMPO</name>
<dbReference type="InterPro" id="IPR022158">
    <property type="entry name" value="Inositol_phosphatase"/>
</dbReference>
<evidence type="ECO:0000313" key="5">
    <source>
        <dbReference type="RefSeq" id="XP_022257423.1"/>
    </source>
</evidence>
<dbReference type="InterPro" id="IPR034753">
    <property type="entry name" value="hSac2"/>
</dbReference>
<dbReference type="GeneID" id="106473241"/>
<feature type="region of interest" description="Disordered" evidence="2">
    <location>
        <begin position="47"/>
        <end position="66"/>
    </location>
</feature>
<organism evidence="4 5">
    <name type="scientific">Limulus polyphemus</name>
    <name type="common">Atlantic horseshoe crab</name>
    <dbReference type="NCBI Taxonomy" id="6850"/>
    <lineage>
        <taxon>Eukaryota</taxon>
        <taxon>Metazoa</taxon>
        <taxon>Ecdysozoa</taxon>
        <taxon>Arthropoda</taxon>
        <taxon>Chelicerata</taxon>
        <taxon>Merostomata</taxon>
        <taxon>Xiphosura</taxon>
        <taxon>Limulidae</taxon>
        <taxon>Limulus</taxon>
    </lineage>
</organism>
<dbReference type="InterPro" id="IPR040242">
    <property type="entry name" value="TPRG1-like"/>
</dbReference>
<sequence length="323" mass="36611">MSEFKDIGLNDPENKRAHSANSDMDKLTDDFQDTDFKGGTLSLSQDQDLLTNTPSASNPSSVDGALENAAEHCRPVVLENIDGELRGVWLLTEIDHWDNEKERLIFLTDHTLISLKYDFIAQKLLEYKRYPVTQFDQIVVGELKYPEKSLMPRINEAVGFVKEQVIPKIRQIRPNSQPGQPPLQSQNEATDKANLLVPSPRHQNGIKCLWNQGQPLPLLKNWNPWSREIPWITFTSHPLVCQEGGNKAAFDVNDFTRTFVQQIERKGTGNPESPKTGEGTVKKCQITYEPIVIENYAGLASAFHNANQFGFFKLHDEIFELHA</sequence>
<feature type="compositionally biased region" description="Polar residues" evidence="2">
    <location>
        <begin position="47"/>
        <end position="61"/>
    </location>
</feature>
<feature type="domain" description="HSac2" evidence="3">
    <location>
        <begin position="60"/>
        <end position="207"/>
    </location>
</feature>
<evidence type="ECO:0000259" key="3">
    <source>
        <dbReference type="PROSITE" id="PS51791"/>
    </source>
</evidence>
<protein>
    <submittedName>
        <fullName evidence="5">Tumor protein p63-regulated gene 1-like protein</fullName>
    </submittedName>
</protein>
<comment type="similarity">
    <text evidence="1">Belongs to the TPRG1 family.</text>
</comment>
<keyword evidence="4" id="KW-1185">Reference proteome</keyword>
<proteinExistence type="inferred from homology"/>
<evidence type="ECO:0000256" key="2">
    <source>
        <dbReference type="SAM" id="MobiDB-lite"/>
    </source>
</evidence>
<dbReference type="PANTHER" id="PTHR31108">
    <property type="entry name" value="TUMOR PROTEIN P63-REGULATED GENE 1-LIKE PROTEIN"/>
    <property type="match status" value="1"/>
</dbReference>
<evidence type="ECO:0000313" key="4">
    <source>
        <dbReference type="Proteomes" id="UP000694941"/>
    </source>
</evidence>
<dbReference type="PROSITE" id="PS51791">
    <property type="entry name" value="HSAC2"/>
    <property type="match status" value="1"/>
</dbReference>
<feature type="compositionally biased region" description="Basic and acidic residues" evidence="2">
    <location>
        <begin position="1"/>
        <end position="16"/>
    </location>
</feature>
<dbReference type="RefSeq" id="XP_022257423.1">
    <property type="nucleotide sequence ID" value="XM_022401715.1"/>
</dbReference>
<accession>A0ABM1TNG7</accession>
<dbReference type="Pfam" id="PF12456">
    <property type="entry name" value="hSac2"/>
    <property type="match status" value="1"/>
</dbReference>